<reference evidence="9" key="1">
    <citation type="submission" date="2025-08" db="UniProtKB">
        <authorList>
            <consortium name="RefSeq"/>
        </authorList>
    </citation>
    <scope>IDENTIFICATION</scope>
    <source>
        <tissue evidence="9">Whole larvae</tissue>
    </source>
</reference>
<evidence type="ECO:0000256" key="6">
    <source>
        <dbReference type="SAM" id="MobiDB-lite"/>
    </source>
</evidence>
<evidence type="ECO:0000313" key="9">
    <source>
        <dbReference type="RefSeq" id="XP_052749986.1"/>
    </source>
</evidence>
<dbReference type="PANTHER" id="PTHR23510:SF3">
    <property type="entry name" value="MAJOR FACILITATOR SUPERFAMILY DOMAIN-CONTAINING PROTEIN 8"/>
    <property type="match status" value="1"/>
</dbReference>
<dbReference type="InterPro" id="IPR011701">
    <property type="entry name" value="MFS"/>
</dbReference>
<feature type="region of interest" description="Disordered" evidence="6">
    <location>
        <begin position="547"/>
        <end position="580"/>
    </location>
</feature>
<dbReference type="Pfam" id="PF07690">
    <property type="entry name" value="MFS_1"/>
    <property type="match status" value="1"/>
</dbReference>
<evidence type="ECO:0000256" key="2">
    <source>
        <dbReference type="ARBA" id="ARBA00022448"/>
    </source>
</evidence>
<dbReference type="SUPFAM" id="SSF103473">
    <property type="entry name" value="MFS general substrate transporter"/>
    <property type="match status" value="1"/>
</dbReference>
<comment type="subcellular location">
    <subcellularLocation>
        <location evidence="1">Endomembrane system</location>
        <topology evidence="1">Multi-pass membrane protein</topology>
    </subcellularLocation>
</comment>
<proteinExistence type="predicted"/>
<evidence type="ECO:0000256" key="7">
    <source>
        <dbReference type="SAM" id="Phobius"/>
    </source>
</evidence>
<dbReference type="Gene3D" id="1.20.1250.20">
    <property type="entry name" value="MFS general substrate transporter like domains"/>
    <property type="match status" value="1"/>
</dbReference>
<gene>
    <name evidence="9" type="primary">LOC113513464</name>
</gene>
<dbReference type="PANTHER" id="PTHR23510">
    <property type="entry name" value="INNER MEMBRANE TRANSPORT PROTEIN YAJR"/>
    <property type="match status" value="1"/>
</dbReference>
<feature type="transmembrane region" description="Helical" evidence="7">
    <location>
        <begin position="319"/>
        <end position="341"/>
    </location>
</feature>
<feature type="transmembrane region" description="Helical" evidence="7">
    <location>
        <begin position="52"/>
        <end position="76"/>
    </location>
</feature>
<dbReference type="GeneID" id="113513464"/>
<dbReference type="RefSeq" id="XP_052749986.1">
    <property type="nucleotide sequence ID" value="XM_052894026.1"/>
</dbReference>
<sequence length="580" mass="62140">MEKEAVKMLQCEASEGNGSVGKNGLNGEAGAERAAELLETEEQRRERWRSVYVIYFTMFQMSLGFSIALTGVWPYLDKLEPGSKKEVLGLAVGANPLGQLLFSPLLGLWANRAKTARAPLLATLALFVVASMLYSQLHLTRPYAKYWMVFARFLIGVSSANIAVARSYLSAATLVSERTRAVAWVSLAQVLGFVVGPALQAAAAPLGPGAPYPPPGDYSAPFRLDMYTAAGWINALLGLVNFVLFLPWCFKERTIAAREAMIVHGKNSEKEALKEMKPDLVSSWTLVGAFFVLVFNFVLLETLATSLTMDQFAWSKKQALEYMGALMSAGALVACATFALIGPLTKVFEESEWSSAPDCSVVVCCAEGTAVLKALHAGSQPVQATSAATHKRVAIAGNNTLTPGIETIQRAAAVGRVPADGAGVGAVHPVGAGPAAGRAARTAGGGRGMPCHHPALVPHLAGALRHAVLPRLRMHLGRLLARRHLDTDYLLEGVGSTTSGRVDGRADGRGLRVARAGPGVRVGGVRAPRARRHLRLHGRAHLRRAARAAARLRPPAPAARARRHHRHHRRRPRAARAAER</sequence>
<name>A0ABM3MEZ8_GALME</name>
<feature type="compositionally biased region" description="Basic residues" evidence="6">
    <location>
        <begin position="560"/>
        <end position="574"/>
    </location>
</feature>
<dbReference type="InterPro" id="IPR051068">
    <property type="entry name" value="MFS_Domain-Containing_Protein"/>
</dbReference>
<protein>
    <submittedName>
        <fullName evidence="9">Major facilitator superfamily domain-containing protein 8 isoform X1</fullName>
    </submittedName>
</protein>
<evidence type="ECO:0000256" key="1">
    <source>
        <dbReference type="ARBA" id="ARBA00004127"/>
    </source>
</evidence>
<dbReference type="Proteomes" id="UP001652740">
    <property type="component" value="Unplaced"/>
</dbReference>
<feature type="transmembrane region" description="Helical" evidence="7">
    <location>
        <begin position="280"/>
        <end position="299"/>
    </location>
</feature>
<evidence type="ECO:0000256" key="3">
    <source>
        <dbReference type="ARBA" id="ARBA00022692"/>
    </source>
</evidence>
<feature type="transmembrane region" description="Helical" evidence="7">
    <location>
        <begin position="120"/>
        <end position="137"/>
    </location>
</feature>
<keyword evidence="2" id="KW-0813">Transport</keyword>
<evidence type="ECO:0000256" key="4">
    <source>
        <dbReference type="ARBA" id="ARBA00022989"/>
    </source>
</evidence>
<feature type="transmembrane region" description="Helical" evidence="7">
    <location>
        <begin position="226"/>
        <end position="250"/>
    </location>
</feature>
<keyword evidence="4 7" id="KW-1133">Transmembrane helix</keyword>
<dbReference type="InterPro" id="IPR036259">
    <property type="entry name" value="MFS_trans_sf"/>
</dbReference>
<feature type="transmembrane region" description="Helical" evidence="7">
    <location>
        <begin position="149"/>
        <end position="169"/>
    </location>
</feature>
<accession>A0ABM3MEZ8</accession>
<keyword evidence="5 7" id="KW-0472">Membrane</keyword>
<evidence type="ECO:0000313" key="8">
    <source>
        <dbReference type="Proteomes" id="UP001652740"/>
    </source>
</evidence>
<feature type="transmembrane region" description="Helical" evidence="7">
    <location>
        <begin position="181"/>
        <end position="206"/>
    </location>
</feature>
<feature type="transmembrane region" description="Helical" evidence="7">
    <location>
        <begin position="88"/>
        <end position="108"/>
    </location>
</feature>
<keyword evidence="3 7" id="KW-0812">Transmembrane</keyword>
<evidence type="ECO:0000256" key="5">
    <source>
        <dbReference type="ARBA" id="ARBA00023136"/>
    </source>
</evidence>
<organism evidence="8 9">
    <name type="scientific">Galleria mellonella</name>
    <name type="common">Greater wax moth</name>
    <dbReference type="NCBI Taxonomy" id="7137"/>
    <lineage>
        <taxon>Eukaryota</taxon>
        <taxon>Metazoa</taxon>
        <taxon>Ecdysozoa</taxon>
        <taxon>Arthropoda</taxon>
        <taxon>Hexapoda</taxon>
        <taxon>Insecta</taxon>
        <taxon>Pterygota</taxon>
        <taxon>Neoptera</taxon>
        <taxon>Endopterygota</taxon>
        <taxon>Lepidoptera</taxon>
        <taxon>Glossata</taxon>
        <taxon>Ditrysia</taxon>
        <taxon>Pyraloidea</taxon>
        <taxon>Pyralidae</taxon>
        <taxon>Galleriinae</taxon>
        <taxon>Galleria</taxon>
    </lineage>
</organism>
<keyword evidence="8" id="KW-1185">Reference proteome</keyword>